<name>A0A4Y7WJ66_9BACI</name>
<proteinExistence type="predicted"/>
<evidence type="ECO:0000313" key="1">
    <source>
        <dbReference type="EMBL" id="TES48068.1"/>
    </source>
</evidence>
<reference evidence="1 2" key="1">
    <citation type="submission" date="2019-03" db="EMBL/GenBank/DDBJ databases">
        <authorList>
            <person name="Liu G."/>
        </authorList>
    </citation>
    <scope>NUCLEOTIDE SEQUENCE [LARGE SCALE GENOMIC DNA]</scope>
    <source>
        <strain evidence="1 2">DSM 19099</strain>
    </source>
</reference>
<gene>
    <name evidence="1" type="ORF">E2L03_13110</name>
</gene>
<dbReference type="RefSeq" id="WP_134259352.1">
    <property type="nucleotide sequence ID" value="NZ_LDIM01000014.1"/>
</dbReference>
<dbReference type="InterPro" id="IPR046618">
    <property type="entry name" value="DUF6731"/>
</dbReference>
<dbReference type="AlphaFoldDB" id="A0A4Y7WJ66"/>
<dbReference type="Pfam" id="PF20505">
    <property type="entry name" value="DUF6731"/>
    <property type="match status" value="1"/>
</dbReference>
<sequence length="320" mass="36739">MPIKNIRFNYFTINLAPRDLPDDMQGRNYNASWDMTDMLNYLSVIGNEIDGVVNVGEYISEFDRHTLLNDRGGIFSFQIGKLRETNLAKKSIGNPKEELGLREDEYIGEFVTVVFDPRYCTVAVQSNIYSLNVSQVEIFLTDIRNRYNEIVERDDQFPLVVSLEPIIDPTKIDRIGRADIFRKVTIKGSNVMADSLADNESLEEISEVIGRARGVKFELTLSVGNAPKTETLNHETIHEIIRGFRESEPENKPNVELTARQNEDSPMDVVNLLTPRLTNVIRLNLNDNRAQIGHEFIHAQFMEAYETQRNQMRIILQPFN</sequence>
<organism evidence="1 2">
    <name type="scientific">Shouchella lehensis</name>
    <dbReference type="NCBI Taxonomy" id="300825"/>
    <lineage>
        <taxon>Bacteria</taxon>
        <taxon>Bacillati</taxon>
        <taxon>Bacillota</taxon>
        <taxon>Bacilli</taxon>
        <taxon>Bacillales</taxon>
        <taxon>Bacillaceae</taxon>
        <taxon>Shouchella</taxon>
    </lineage>
</organism>
<evidence type="ECO:0000313" key="2">
    <source>
        <dbReference type="Proteomes" id="UP000298210"/>
    </source>
</evidence>
<dbReference type="Proteomes" id="UP000298210">
    <property type="component" value="Unassembled WGS sequence"/>
</dbReference>
<protein>
    <submittedName>
        <fullName evidence="1">Uncharacterized protein</fullName>
    </submittedName>
</protein>
<dbReference type="EMBL" id="SNUX01000003">
    <property type="protein sequence ID" value="TES48068.1"/>
    <property type="molecule type" value="Genomic_DNA"/>
</dbReference>
<accession>A0A4Y7WJ66</accession>
<comment type="caution">
    <text evidence="1">The sequence shown here is derived from an EMBL/GenBank/DDBJ whole genome shotgun (WGS) entry which is preliminary data.</text>
</comment>